<protein>
    <recommendedName>
        <fullName evidence="4">HTH araC/xylS-type domain-containing protein</fullName>
    </recommendedName>
</protein>
<dbReference type="InterPro" id="IPR018060">
    <property type="entry name" value="HTH_AraC"/>
</dbReference>
<keyword evidence="3" id="KW-0804">Transcription</keyword>
<reference evidence="5 6" key="1">
    <citation type="journal article" date="2012" name="Int. J. Syst. Evol. Microbiol.">
        <title>Vibrio caribbeanicus sp. nov., isolated from the marine sponge Scleritoderma cyanea.</title>
        <authorList>
            <person name="Hoffmann M."/>
            <person name="Monday S.R."/>
            <person name="Allard M.W."/>
            <person name="Strain E.A."/>
            <person name="Whittaker P."/>
            <person name="Naum M."/>
            <person name="McCarthy P.J."/>
            <person name="Lopez J.V."/>
            <person name="Fischer M."/>
            <person name="Brown E.W."/>
        </authorList>
    </citation>
    <scope>NUCLEOTIDE SEQUENCE [LARGE SCALE GENOMIC DNA]</scope>
    <source>
        <strain evidence="6">DSMZ 21326</strain>
    </source>
</reference>
<comment type="caution">
    <text evidence="5">The sequence shown here is derived from an EMBL/GenBank/DDBJ whole genome shotgun (WGS) entry which is preliminary data.</text>
</comment>
<dbReference type="OrthoDB" id="6396588at2"/>
<dbReference type="EMBL" id="AEVT01000059">
    <property type="protein sequence ID" value="EGA70317.1"/>
    <property type="molecule type" value="Genomic_DNA"/>
</dbReference>
<evidence type="ECO:0000313" key="5">
    <source>
        <dbReference type="EMBL" id="EGA70317.1"/>
    </source>
</evidence>
<evidence type="ECO:0000259" key="4">
    <source>
        <dbReference type="PROSITE" id="PS01124"/>
    </source>
</evidence>
<dbReference type="GO" id="GO:0005829">
    <property type="term" value="C:cytosol"/>
    <property type="evidence" value="ECO:0007669"/>
    <property type="project" value="TreeGrafter"/>
</dbReference>
<dbReference type="PANTHER" id="PTHR47894:SF1">
    <property type="entry name" value="HTH-TYPE TRANSCRIPTIONAL REGULATOR VQSM"/>
    <property type="match status" value="1"/>
</dbReference>
<sequence length="352" mass="39697">MELIAQYQPTEHRYQLGTLDVALLMQTLHWKGANIEGLLNPLAMANRDWASRESLLSYADKLRLFQAVCQAYPNEGIGLRAGQQASLSQFGVLGYAIATSPSVLDAVKTGFKYLRLNGPLFSVRLMRSDSEAVIQIENTMDIGELLPFCSEFFLSAIVSMFRQLTGQNLTLSQLKLPYTPPSYVQQYQSCFECPIEFQQANIELRFSLHALHQPVAEYDSMALRQSLQSCQSIIETLESPQSLAQQIKFSLYQQPARLPTIEEVATEHGCSSRTLRRELKKQGVSFQSLRNDVVRDVATEMLLQTELTVDEIAFRLGYSDSANFRRAFKAWTQFPPSVLRQQVRCASSSDNA</sequence>
<dbReference type="InterPro" id="IPR032687">
    <property type="entry name" value="AraC-type_N"/>
</dbReference>
<dbReference type="Gene3D" id="1.10.10.60">
    <property type="entry name" value="Homeodomain-like"/>
    <property type="match status" value="1"/>
</dbReference>
<name>E8M6J9_PHOS4</name>
<dbReference type="PANTHER" id="PTHR47894">
    <property type="entry name" value="HTH-TYPE TRANSCRIPTIONAL REGULATOR GADX"/>
    <property type="match status" value="1"/>
</dbReference>
<dbReference type="Proteomes" id="UP000006228">
    <property type="component" value="Unassembled WGS sequence"/>
</dbReference>
<proteinExistence type="predicted"/>
<dbReference type="GO" id="GO:0000976">
    <property type="term" value="F:transcription cis-regulatory region binding"/>
    <property type="evidence" value="ECO:0007669"/>
    <property type="project" value="TreeGrafter"/>
</dbReference>
<dbReference type="AlphaFoldDB" id="E8M6J9"/>
<evidence type="ECO:0000256" key="3">
    <source>
        <dbReference type="ARBA" id="ARBA00023163"/>
    </source>
</evidence>
<dbReference type="InterPro" id="IPR009057">
    <property type="entry name" value="Homeodomain-like_sf"/>
</dbReference>
<keyword evidence="1" id="KW-0805">Transcription regulation</keyword>
<gene>
    <name evidence="5" type="ORF">VISI1226_22145</name>
</gene>
<dbReference type="Pfam" id="PF12833">
    <property type="entry name" value="HTH_18"/>
    <property type="match status" value="1"/>
</dbReference>
<organism evidence="5 6">
    <name type="scientific">Vibrio sinaloensis DSM 21326</name>
    <dbReference type="NCBI Taxonomy" id="945550"/>
    <lineage>
        <taxon>Bacteria</taxon>
        <taxon>Pseudomonadati</taxon>
        <taxon>Pseudomonadota</taxon>
        <taxon>Gammaproteobacteria</taxon>
        <taxon>Vibrionales</taxon>
        <taxon>Vibrionaceae</taxon>
        <taxon>Vibrio</taxon>
        <taxon>Vibrio oreintalis group</taxon>
    </lineage>
</organism>
<dbReference type="SUPFAM" id="SSF46689">
    <property type="entry name" value="Homeodomain-like"/>
    <property type="match status" value="1"/>
</dbReference>
<dbReference type="RefSeq" id="WP_008076720.1">
    <property type="nucleotide sequence ID" value="NZ_AEVT01000059.1"/>
</dbReference>
<dbReference type="Pfam" id="PF12625">
    <property type="entry name" value="Arabinose_bd"/>
    <property type="match status" value="1"/>
</dbReference>
<accession>E8M6J9</accession>
<dbReference type="GO" id="GO:0003700">
    <property type="term" value="F:DNA-binding transcription factor activity"/>
    <property type="evidence" value="ECO:0007669"/>
    <property type="project" value="InterPro"/>
</dbReference>
<feature type="domain" description="HTH araC/xylS-type" evidence="4">
    <location>
        <begin position="241"/>
        <end position="342"/>
    </location>
</feature>
<keyword evidence="2" id="KW-0238">DNA-binding</keyword>
<dbReference type="eggNOG" id="COG2207">
    <property type="taxonomic scope" value="Bacteria"/>
</dbReference>
<evidence type="ECO:0000313" key="6">
    <source>
        <dbReference type="Proteomes" id="UP000006228"/>
    </source>
</evidence>
<evidence type="ECO:0000256" key="1">
    <source>
        <dbReference type="ARBA" id="ARBA00023015"/>
    </source>
</evidence>
<dbReference type="GeneID" id="95569222"/>
<dbReference type="PROSITE" id="PS01124">
    <property type="entry name" value="HTH_ARAC_FAMILY_2"/>
    <property type="match status" value="1"/>
</dbReference>
<dbReference type="SMART" id="SM00342">
    <property type="entry name" value="HTH_ARAC"/>
    <property type="match status" value="1"/>
</dbReference>
<evidence type="ECO:0000256" key="2">
    <source>
        <dbReference type="ARBA" id="ARBA00023125"/>
    </source>
</evidence>